<dbReference type="Pfam" id="PF17188">
    <property type="entry name" value="MucB_RseB_C"/>
    <property type="match status" value="1"/>
</dbReference>
<organism evidence="8 9">
    <name type="scientific">Sphaerotilus sulfidivorans</name>
    <dbReference type="NCBI Taxonomy" id="639200"/>
    <lineage>
        <taxon>Bacteria</taxon>
        <taxon>Pseudomonadati</taxon>
        <taxon>Pseudomonadota</taxon>
        <taxon>Betaproteobacteria</taxon>
        <taxon>Burkholderiales</taxon>
        <taxon>Sphaerotilaceae</taxon>
        <taxon>Sphaerotilus</taxon>
    </lineage>
</organism>
<evidence type="ECO:0000256" key="3">
    <source>
        <dbReference type="ARBA" id="ARBA00022729"/>
    </source>
</evidence>
<keyword evidence="4" id="KW-0574">Periplasm</keyword>
<gene>
    <name evidence="8" type="ORF">EWH46_14290</name>
</gene>
<feature type="domain" description="MucB/RseB N-terminal" evidence="6">
    <location>
        <begin position="91"/>
        <end position="265"/>
    </location>
</feature>
<dbReference type="PANTHER" id="PTHR38782">
    <property type="match status" value="1"/>
</dbReference>
<reference evidence="8 9" key="1">
    <citation type="submission" date="2019-02" db="EMBL/GenBank/DDBJ databases">
        <title>Complete Genome Sequence and Methylome Analysis of Sphaerotilus natans subsp. sulfidivorans D-507.</title>
        <authorList>
            <person name="Fomenkov A."/>
            <person name="Gridneva E."/>
            <person name="Smolyakov D."/>
            <person name="Dubinina G."/>
            <person name="Vincze T."/>
            <person name="Grabovich M."/>
            <person name="Roberts R.J."/>
        </authorList>
    </citation>
    <scope>NUCLEOTIDE SEQUENCE [LARGE SCALE GENOMIC DNA]</scope>
    <source>
        <strain evidence="8 9">D-507</strain>
    </source>
</reference>
<dbReference type="AlphaFoldDB" id="A0A5C1Q309"/>
<evidence type="ECO:0000313" key="8">
    <source>
        <dbReference type="EMBL" id="QEN01828.1"/>
    </source>
</evidence>
<comment type="similarity">
    <text evidence="2">Belongs to the RseB family.</text>
</comment>
<sequence>MSMPTTSISMTAPASARPQAICAAPPSRRYLHAERPRRHASMRIHLQAGLSRAAAATLLGGALLMPGAHAATPGHSASPTIGSTATADLGTLLRRIQDAGLQQSYVGTYVTSSGGQISSSRITHYCDGREQIERIEALDGQMRRVFRHNDTIHVLWPARRSALIEQRDLLGRFPQPLPPGDSGRLADSYELMLEADDRVAGLEAQVVTLRPRDTMRYARRLWLERRTGLLLRSDLLGPQGEVLESTAFSELQIGGKLQPQQLLQEMNQLEGYQISRPSYQPTDLGAEGWSLRAPVSGFVAQRVLRRPITPWPTPRSTAEPQPVSQPPGAGASVLQAVYSDGLANVSLFIEPHVAGVSRRETPATVGSTSALSRRLGDWWVTAVGAVPPATLQQFTGSLERKRKP</sequence>
<dbReference type="GO" id="GO:0030288">
    <property type="term" value="C:outer membrane-bounded periplasmic space"/>
    <property type="evidence" value="ECO:0007669"/>
    <property type="project" value="TreeGrafter"/>
</dbReference>
<dbReference type="GO" id="GO:0045152">
    <property type="term" value="F:antisigma factor binding"/>
    <property type="evidence" value="ECO:0007669"/>
    <property type="project" value="TreeGrafter"/>
</dbReference>
<dbReference type="InterPro" id="IPR038484">
    <property type="entry name" value="MucB/RseB_C_sf"/>
</dbReference>
<comment type="subcellular location">
    <subcellularLocation>
        <location evidence="1">Periplasm</location>
    </subcellularLocation>
</comment>
<name>A0A5C1Q309_9BURK</name>
<dbReference type="Gene3D" id="2.50.20.10">
    <property type="entry name" value="Lipoprotein localisation LolA/LolB/LppX"/>
    <property type="match status" value="1"/>
</dbReference>
<dbReference type="EMBL" id="CP035708">
    <property type="protein sequence ID" value="QEN01828.1"/>
    <property type="molecule type" value="Genomic_DNA"/>
</dbReference>
<dbReference type="PANTHER" id="PTHR38782:SF1">
    <property type="entry name" value="SIGMA-E FACTOR REGULATORY PROTEIN RSEB"/>
    <property type="match status" value="1"/>
</dbReference>
<dbReference type="KEGG" id="snn:EWH46_14290"/>
<dbReference type="Gene3D" id="3.30.200.100">
    <property type="entry name" value="MucB/RseB, C-terminal domain"/>
    <property type="match status" value="1"/>
</dbReference>
<evidence type="ECO:0000256" key="2">
    <source>
        <dbReference type="ARBA" id="ARBA00008150"/>
    </source>
</evidence>
<evidence type="ECO:0000259" key="7">
    <source>
        <dbReference type="Pfam" id="PF17188"/>
    </source>
</evidence>
<feature type="domain" description="MucB/RseB C-terminal" evidence="7">
    <location>
        <begin position="286"/>
        <end position="398"/>
    </location>
</feature>
<evidence type="ECO:0000313" key="9">
    <source>
        <dbReference type="Proteomes" id="UP000323522"/>
    </source>
</evidence>
<proteinExistence type="inferred from homology"/>
<evidence type="ECO:0000256" key="4">
    <source>
        <dbReference type="ARBA" id="ARBA00022764"/>
    </source>
</evidence>
<dbReference type="InterPro" id="IPR005588">
    <property type="entry name" value="MucB_RseB"/>
</dbReference>
<evidence type="ECO:0000259" key="6">
    <source>
        <dbReference type="Pfam" id="PF03888"/>
    </source>
</evidence>
<evidence type="ECO:0000256" key="1">
    <source>
        <dbReference type="ARBA" id="ARBA00004418"/>
    </source>
</evidence>
<evidence type="ECO:0000256" key="5">
    <source>
        <dbReference type="SAM" id="MobiDB-lite"/>
    </source>
</evidence>
<protein>
    <submittedName>
        <fullName evidence="8">Transcriptional regulator</fullName>
    </submittedName>
</protein>
<dbReference type="Pfam" id="PF03888">
    <property type="entry name" value="MucB_RseB"/>
    <property type="match status" value="1"/>
</dbReference>
<dbReference type="GO" id="GO:0032885">
    <property type="term" value="P:regulation of polysaccharide biosynthetic process"/>
    <property type="evidence" value="ECO:0007669"/>
    <property type="project" value="TreeGrafter"/>
</dbReference>
<keyword evidence="3" id="KW-0732">Signal</keyword>
<accession>A0A5C1Q309</accession>
<feature type="region of interest" description="Disordered" evidence="5">
    <location>
        <begin position="309"/>
        <end position="328"/>
    </location>
</feature>
<dbReference type="Proteomes" id="UP000323522">
    <property type="component" value="Chromosome"/>
</dbReference>
<dbReference type="OrthoDB" id="7067274at2"/>
<dbReference type="InterPro" id="IPR033434">
    <property type="entry name" value="MucB/RseB_N"/>
</dbReference>
<dbReference type="CDD" id="cd16327">
    <property type="entry name" value="RseB"/>
    <property type="match status" value="1"/>
</dbReference>
<dbReference type="InterPro" id="IPR033436">
    <property type="entry name" value="MucB/RseB_C"/>
</dbReference>